<dbReference type="Proteomes" id="UP000244722">
    <property type="component" value="Unassembled WGS sequence"/>
</dbReference>
<evidence type="ECO:0000313" key="2">
    <source>
        <dbReference type="Proteomes" id="UP000244722"/>
    </source>
</evidence>
<gene>
    <name evidence="1" type="ORF">B9Z19DRAFT_432325</name>
</gene>
<accession>A0A2T6ZGF3</accession>
<dbReference type="EMBL" id="NESQ01000291">
    <property type="protein sequence ID" value="PUU74573.1"/>
    <property type="molecule type" value="Genomic_DNA"/>
</dbReference>
<sequence>MPHPLEQFVKSAFDPINKLCDSMLFSFLWHLHLRLSLVPFSEGIPLEKINSIRAVASQGSGTAANRNRRRGTYERRNKEKGKNVATVGLGQLRGSGLVFPDGERCWYKDFSAADRAVAKHFEVSEVWYGWIPCWGFLNLERVIKIAGKSDNDADDNVVDTMWREMSLCWENRAIA</sequence>
<dbReference type="AlphaFoldDB" id="A0A2T6ZGF3"/>
<comment type="caution">
    <text evidence="1">The sequence shown here is derived from an EMBL/GenBank/DDBJ whole genome shotgun (WGS) entry which is preliminary data.</text>
</comment>
<protein>
    <submittedName>
        <fullName evidence="1">Uncharacterized protein</fullName>
    </submittedName>
</protein>
<evidence type="ECO:0000313" key="1">
    <source>
        <dbReference type="EMBL" id="PUU74573.1"/>
    </source>
</evidence>
<name>A0A2T6ZGF3_TUBBO</name>
<reference evidence="1 2" key="1">
    <citation type="submission" date="2017-04" db="EMBL/GenBank/DDBJ databases">
        <title>Draft genome sequence of Tuber borchii Vittad., a whitish edible truffle.</title>
        <authorList>
            <consortium name="DOE Joint Genome Institute"/>
            <person name="Murat C."/>
            <person name="Kuo A."/>
            <person name="Barry K.W."/>
            <person name="Clum A."/>
            <person name="Dockter R.B."/>
            <person name="Fauchery L."/>
            <person name="Iotti M."/>
            <person name="Kohler A."/>
            <person name="Labutti K."/>
            <person name="Lindquist E.A."/>
            <person name="Lipzen A."/>
            <person name="Ohm R.A."/>
            <person name="Wang M."/>
            <person name="Grigoriev I.V."/>
            <person name="Zambonelli A."/>
            <person name="Martin F.M."/>
        </authorList>
    </citation>
    <scope>NUCLEOTIDE SEQUENCE [LARGE SCALE GENOMIC DNA]</scope>
    <source>
        <strain evidence="1 2">Tbo3840</strain>
    </source>
</reference>
<proteinExistence type="predicted"/>
<organism evidence="1 2">
    <name type="scientific">Tuber borchii</name>
    <name type="common">White truffle</name>
    <dbReference type="NCBI Taxonomy" id="42251"/>
    <lineage>
        <taxon>Eukaryota</taxon>
        <taxon>Fungi</taxon>
        <taxon>Dikarya</taxon>
        <taxon>Ascomycota</taxon>
        <taxon>Pezizomycotina</taxon>
        <taxon>Pezizomycetes</taxon>
        <taxon>Pezizales</taxon>
        <taxon>Tuberaceae</taxon>
        <taxon>Tuber</taxon>
    </lineage>
</organism>
<keyword evidence="2" id="KW-1185">Reference proteome</keyword>